<protein>
    <submittedName>
        <fullName evidence="1">Uncharacterized protein</fullName>
    </submittedName>
</protein>
<dbReference type="Proteomes" id="UP000018040">
    <property type="component" value="Unassembled WGS sequence"/>
</dbReference>
<dbReference type="AlphaFoldDB" id="V6TRV9"/>
<dbReference type="VEuPathDB" id="GiardiaDB:GL50803_005324"/>
<accession>V6TRV9</accession>
<sequence length="666" mass="75225">MNIEDLKQILRAWGLFEEQIEAILVTYKAEKDVSTASYVVCHSIFTTTSQDFLAQPFDKSVLKDSALLSAVGTSMHLFTIASKDTFDFNVKIMPQDLISRLSSEKYVPYELGNPSIMSHPHPLSVDDLSHFAITDGKVTSLDLSHGNRVSLSFEFACLGEIYVDVEHIDFSFNPRLTVEKISQFLSVHMFKQLRSIRMIGIDHNFRSNEEALNILRHQEGCSKIEQAIIFDPVLGRRYLTLTFSDLKSTIEGCVEQDVEPFAVDTIVFLTPDIPAFELLCLETPQFLSNLKHIYIELPTDYVFDRLFHIKPQIKTINGVPIFNHIVSEATLKSHDSVIRTQMIQLVIDKFYEVCRPIAVDYEGDCYTKSGSYVFAPDRDYFVCALFPSPLVNVKLAYRTSEDFLNASLNSSALVTLSQSSNIAFIWGKQQPSEIPPRYRITLLSSKDVDVCDNNLVLALKSGFPLCRTISCPSEVLRSSIHVDADATNWSIFPALRVALLSAIIANLSRAPYVFESSCTGIAMCAYWINNMRKNVENSIFVGYFSSINRIVYGISSIFCYLLMRSVRDVILLVLPASIAIGDEMCLYECVTEIHIVDEIVTRFSTKDLRKKSFQYYDTAIEGSTAMPLSSETNFPFNLMTVVERSLELIDLRGFAGKKPLSRLRHT</sequence>
<dbReference type="VEuPathDB" id="GiardiaDB:GL50581_2787"/>
<name>V6TRV9_GIAIN</name>
<evidence type="ECO:0000313" key="2">
    <source>
        <dbReference type="Proteomes" id="UP000018040"/>
    </source>
</evidence>
<comment type="caution">
    <text evidence="1">The sequence shown here is derived from an EMBL/GenBank/DDBJ whole genome shotgun (WGS) entry which is preliminary data.</text>
</comment>
<evidence type="ECO:0000313" key="1">
    <source>
        <dbReference type="EMBL" id="ESU41087.1"/>
    </source>
</evidence>
<reference evidence="2" key="1">
    <citation type="submission" date="2012-02" db="EMBL/GenBank/DDBJ databases">
        <title>Genome sequencing of Giardia lamblia Genotypes A2 and B isolates (DH and GS) and comparative analysis with the genomes of Genotypes A1 and E (WB and Pig).</title>
        <authorList>
            <person name="Adam R."/>
            <person name="Dahlstrom E."/>
            <person name="Martens C."/>
            <person name="Bruno D."/>
            <person name="Barbian K."/>
            <person name="Porcella S.F."/>
            <person name="Nash T."/>
        </authorList>
    </citation>
    <scope>NUCLEOTIDE SEQUENCE</scope>
    <source>
        <strain evidence="2">GS</strain>
    </source>
</reference>
<dbReference type="VEuPathDB" id="GiardiaDB:QR46_4434"/>
<organism evidence="1 2">
    <name type="scientific">Giardia intestinalis</name>
    <name type="common">Giardia lamblia</name>
    <dbReference type="NCBI Taxonomy" id="5741"/>
    <lineage>
        <taxon>Eukaryota</taxon>
        <taxon>Metamonada</taxon>
        <taxon>Diplomonadida</taxon>
        <taxon>Hexamitidae</taxon>
        <taxon>Giardiinae</taxon>
        <taxon>Giardia</taxon>
    </lineage>
</organism>
<dbReference type="OrthoDB" id="10250640at2759"/>
<proteinExistence type="predicted"/>
<gene>
    <name evidence="1" type="ORF">GSB_153562</name>
</gene>
<reference evidence="1 2" key="2">
    <citation type="journal article" date="2013" name="Genome Biol. Evol.">
        <title>Genome sequencing of Giardia lamblia genotypes A2 and B isolates (DH and GS) and comparative analysis with the genomes of genotypes A1 and E (WB and Pig).</title>
        <authorList>
            <person name="Adam R.D."/>
            <person name="Dahlstrom E.W."/>
            <person name="Martens C.A."/>
            <person name="Bruno D.P."/>
            <person name="Barbian K.D."/>
            <person name="Ricklefs S.M."/>
            <person name="Hernandez M.M."/>
            <person name="Narla N.P."/>
            <person name="Patel R.B."/>
            <person name="Porcella S.F."/>
            <person name="Nash T.E."/>
        </authorList>
    </citation>
    <scope>NUCLEOTIDE SEQUENCE [LARGE SCALE GENOMIC DNA]</scope>
    <source>
        <strain evidence="1 2">GS</strain>
    </source>
</reference>
<dbReference type="VEuPathDB" id="GiardiaDB:DHA2_153950"/>
<dbReference type="EMBL" id="AHHH01000149">
    <property type="protein sequence ID" value="ESU41087.1"/>
    <property type="molecule type" value="Genomic_DNA"/>
</dbReference>